<dbReference type="InterPro" id="IPR054103">
    <property type="entry name" value="CAND6-7_N"/>
</dbReference>
<feature type="compositionally biased region" description="Pro residues" evidence="1">
    <location>
        <begin position="203"/>
        <end position="214"/>
    </location>
</feature>
<accession>A0ABD1N6W9</accession>
<name>A0ABD1N6W9_9FABA</name>
<dbReference type="Proteomes" id="UP001603857">
    <property type="component" value="Unassembled WGS sequence"/>
</dbReference>
<evidence type="ECO:0000256" key="1">
    <source>
        <dbReference type="SAM" id="MobiDB-lite"/>
    </source>
</evidence>
<feature type="compositionally biased region" description="Low complexity" evidence="1">
    <location>
        <begin position="189"/>
        <end position="199"/>
    </location>
</feature>
<feature type="region of interest" description="Disordered" evidence="1">
    <location>
        <begin position="189"/>
        <end position="214"/>
    </location>
</feature>
<feature type="domain" description="CAND6/7 N-terminal" evidence="2">
    <location>
        <begin position="215"/>
        <end position="242"/>
    </location>
</feature>
<sequence length="321" mass="35334">MQWLGRQPPRLGARLNQAIMSLPSAQSNVELSHYVPRHLPRPEEMSSRTLVYFDTSLGSEQCQIKSIATRNNAKLSPDVPQHLSRPGAMRSQVLHSLRTSLSLLYSLPLARSNAELSHCVPQHLPWLGAMSSRVPPPPGSLDLLESASKQLGVELEDGIKRRALKKISGGIKKEFRLIRSSIQFWCTPATPSTSSPSVSFLRLPPPPSTAPTPSPPNKYSLFFTNCNPDTTVSMSLRIKLFNLNLTRTEISSAHTHLPSLFSIAYFSFFAFSFSLTKHLLIPSLLLANALNLLSVAALKHPLNLAGTHVAIGNLYSTIKFV</sequence>
<dbReference type="EMBL" id="JBGMDY010000002">
    <property type="protein sequence ID" value="KAL2343858.1"/>
    <property type="molecule type" value="Genomic_DNA"/>
</dbReference>
<protein>
    <recommendedName>
        <fullName evidence="2">CAND6/7 N-terminal domain-containing protein</fullName>
    </recommendedName>
</protein>
<organism evidence="3 4">
    <name type="scientific">Flemingia macrophylla</name>
    <dbReference type="NCBI Taxonomy" id="520843"/>
    <lineage>
        <taxon>Eukaryota</taxon>
        <taxon>Viridiplantae</taxon>
        <taxon>Streptophyta</taxon>
        <taxon>Embryophyta</taxon>
        <taxon>Tracheophyta</taxon>
        <taxon>Spermatophyta</taxon>
        <taxon>Magnoliopsida</taxon>
        <taxon>eudicotyledons</taxon>
        <taxon>Gunneridae</taxon>
        <taxon>Pentapetalae</taxon>
        <taxon>rosids</taxon>
        <taxon>fabids</taxon>
        <taxon>Fabales</taxon>
        <taxon>Fabaceae</taxon>
        <taxon>Papilionoideae</taxon>
        <taxon>50 kb inversion clade</taxon>
        <taxon>NPAAA clade</taxon>
        <taxon>indigoferoid/millettioid clade</taxon>
        <taxon>Phaseoleae</taxon>
        <taxon>Flemingia</taxon>
    </lineage>
</organism>
<keyword evidence="4" id="KW-1185">Reference proteome</keyword>
<dbReference type="AlphaFoldDB" id="A0ABD1N6W9"/>
<dbReference type="Pfam" id="PF21904">
    <property type="entry name" value="CAND6-7_N"/>
    <property type="match status" value="1"/>
</dbReference>
<reference evidence="3 4" key="1">
    <citation type="submission" date="2024-08" db="EMBL/GenBank/DDBJ databases">
        <title>Insights into the chromosomal genome structure of Flemingia macrophylla.</title>
        <authorList>
            <person name="Ding Y."/>
            <person name="Zhao Y."/>
            <person name="Bi W."/>
            <person name="Wu M."/>
            <person name="Zhao G."/>
            <person name="Gong Y."/>
            <person name="Li W."/>
            <person name="Zhang P."/>
        </authorList>
    </citation>
    <scope>NUCLEOTIDE SEQUENCE [LARGE SCALE GENOMIC DNA]</scope>
    <source>
        <strain evidence="3">DYQJB</strain>
        <tissue evidence="3">Leaf</tissue>
    </source>
</reference>
<evidence type="ECO:0000313" key="3">
    <source>
        <dbReference type="EMBL" id="KAL2343858.1"/>
    </source>
</evidence>
<evidence type="ECO:0000259" key="2">
    <source>
        <dbReference type="Pfam" id="PF21904"/>
    </source>
</evidence>
<proteinExistence type="predicted"/>
<comment type="caution">
    <text evidence="3">The sequence shown here is derived from an EMBL/GenBank/DDBJ whole genome shotgun (WGS) entry which is preliminary data.</text>
</comment>
<evidence type="ECO:0000313" key="4">
    <source>
        <dbReference type="Proteomes" id="UP001603857"/>
    </source>
</evidence>
<gene>
    <name evidence="3" type="ORF">Fmac_005143</name>
</gene>